<comment type="caution">
    <text evidence="1">The sequence shown here is derived from an EMBL/GenBank/DDBJ whole genome shotgun (WGS) entry which is preliminary data.</text>
</comment>
<keyword evidence="2" id="KW-1185">Reference proteome</keyword>
<reference evidence="1" key="1">
    <citation type="journal article" date="2023" name="Mol. Biol. Evol.">
        <title>Third-Generation Sequencing Reveals the Adaptive Role of the Epigenome in Three Deep-Sea Polychaetes.</title>
        <authorList>
            <person name="Perez M."/>
            <person name="Aroh O."/>
            <person name="Sun Y."/>
            <person name="Lan Y."/>
            <person name="Juniper S.K."/>
            <person name="Young C.R."/>
            <person name="Angers B."/>
            <person name="Qian P.Y."/>
        </authorList>
    </citation>
    <scope>NUCLEOTIDE SEQUENCE</scope>
    <source>
        <strain evidence="1">R07B-5</strain>
    </source>
</reference>
<accession>A0AAD9P6W4</accession>
<organism evidence="1 2">
    <name type="scientific">Ridgeia piscesae</name>
    <name type="common">Tubeworm</name>
    <dbReference type="NCBI Taxonomy" id="27915"/>
    <lineage>
        <taxon>Eukaryota</taxon>
        <taxon>Metazoa</taxon>
        <taxon>Spiralia</taxon>
        <taxon>Lophotrochozoa</taxon>
        <taxon>Annelida</taxon>
        <taxon>Polychaeta</taxon>
        <taxon>Sedentaria</taxon>
        <taxon>Canalipalpata</taxon>
        <taxon>Sabellida</taxon>
        <taxon>Siboglinidae</taxon>
        <taxon>Ridgeia</taxon>
    </lineage>
</organism>
<sequence>MATTCGFEAPAIEPLPFEELLGEPADSQADHCSDSPSVIVLLQPQEITDPCDLHALQSDDDDDGFVEDTDLANNLSAGNSSYISPCRRFKRELRMEVNERLLSSSEEEDEEEAAVETCRCKLIDFYHLTKRHRWRHSKGELQRWRHQWWQ</sequence>
<dbReference type="AlphaFoldDB" id="A0AAD9P6W4"/>
<evidence type="ECO:0000313" key="1">
    <source>
        <dbReference type="EMBL" id="KAK2189247.1"/>
    </source>
</evidence>
<dbReference type="Proteomes" id="UP001209878">
    <property type="component" value="Unassembled WGS sequence"/>
</dbReference>
<evidence type="ECO:0000313" key="2">
    <source>
        <dbReference type="Proteomes" id="UP001209878"/>
    </source>
</evidence>
<name>A0AAD9P6W4_RIDPI</name>
<dbReference type="EMBL" id="JAODUO010000111">
    <property type="protein sequence ID" value="KAK2189247.1"/>
    <property type="molecule type" value="Genomic_DNA"/>
</dbReference>
<proteinExistence type="predicted"/>
<gene>
    <name evidence="1" type="ORF">NP493_112g02007</name>
</gene>
<protein>
    <submittedName>
        <fullName evidence="1">Uncharacterized protein</fullName>
    </submittedName>
</protein>